<sequence>MSDVHLLVLVHGMWGHIGHLEQMRRASEAIKPTDGCRLHVLRPVTNSEEHTYDGVDWGGERVAQEILDEVDSLKDKGDKVVKFSITGYSLGGLISRYAIGILKQKGFFDSIIPVNFITVATPHLGLIRYRTTLYTLFAYFGPKLLARTGEQFYSVDKWSANGRPLLEVMADPDRIFYQTLRSFQRIAIYANAVSDHTVPYMTAAIDLDDPFADMETNGLQIELNEKYNNAIILSYHLPDEPPAKQHSKFDARKLATSALLYAAVPLIAPIAIPYAITRFMRESRSSRARIKLLKTDETLAAMLEKMEADVEGMVVGSPTSPTSEREKESAVPMADVEVDITEQMHVLQVPRRSHSPDATIASSRPASSEGTRASTPAQDVSTPASSPPTSTSVIATAPEGTTAKPLHRTRSMSQLSTSSKEQKKCHRRKEKVPHPVTTPLQHKMAEQLNALPLVKVRTFFPGAVNSHAVIVCRDLETFSWQKAGQGALRHWADNFVA</sequence>
<dbReference type="KEGG" id="scm:SCHCO_02667628"/>
<dbReference type="eggNOG" id="KOG4372">
    <property type="taxonomic scope" value="Eukaryota"/>
</dbReference>
<dbReference type="InterPro" id="IPR029058">
    <property type="entry name" value="AB_hydrolase_fold"/>
</dbReference>
<evidence type="ECO:0000256" key="2">
    <source>
        <dbReference type="SAM" id="MobiDB-lite"/>
    </source>
</evidence>
<dbReference type="OrthoDB" id="273452at2759"/>
<dbReference type="OMA" id="IANGCHD"/>
<dbReference type="EMBL" id="GL377306">
    <property type="protein sequence ID" value="EFI97443.1"/>
    <property type="molecule type" value="Genomic_DNA"/>
</dbReference>
<reference evidence="5 6" key="1">
    <citation type="journal article" date="2010" name="Nat. Biotechnol.">
        <title>Genome sequence of the model mushroom Schizophyllum commune.</title>
        <authorList>
            <person name="Ohm R.A."/>
            <person name="de Jong J.F."/>
            <person name="Lugones L.G."/>
            <person name="Aerts A."/>
            <person name="Kothe E."/>
            <person name="Stajich J.E."/>
            <person name="de Vries R.P."/>
            <person name="Record E."/>
            <person name="Levasseur A."/>
            <person name="Baker S.E."/>
            <person name="Bartholomew K.A."/>
            <person name="Coutinho P.M."/>
            <person name="Erdmann S."/>
            <person name="Fowler T.J."/>
            <person name="Gathman A.C."/>
            <person name="Lombard V."/>
            <person name="Henrissat B."/>
            <person name="Knabe N."/>
            <person name="Kuees U."/>
            <person name="Lilly W.W."/>
            <person name="Lindquist E."/>
            <person name="Lucas S."/>
            <person name="Magnuson J.K."/>
            <person name="Piumi F."/>
            <person name="Raudaskoski M."/>
            <person name="Salamov A."/>
            <person name="Schmutz J."/>
            <person name="Schwarze F.W.M.R."/>
            <person name="vanKuyk P.A."/>
            <person name="Horton J.S."/>
            <person name="Grigoriev I.V."/>
            <person name="Woesten H.A.B."/>
        </authorList>
    </citation>
    <scope>NUCLEOTIDE SEQUENCE [LARGE SCALE GENOMIC DNA]</scope>
    <source>
        <strain evidence="6">H4-8 / FGSC 9210</strain>
    </source>
</reference>
<dbReference type="InterPro" id="IPR007751">
    <property type="entry name" value="DUF676_lipase-like"/>
</dbReference>
<dbReference type="GeneID" id="9589987"/>
<dbReference type="InParanoid" id="D8Q5P2"/>
<dbReference type="RefSeq" id="XP_003032346.1">
    <property type="nucleotide sequence ID" value="XM_003032300.1"/>
</dbReference>
<dbReference type="InterPro" id="IPR044294">
    <property type="entry name" value="Lipase-like"/>
</dbReference>
<feature type="compositionally biased region" description="Low complexity" evidence="2">
    <location>
        <begin position="380"/>
        <end position="398"/>
    </location>
</feature>
<dbReference type="PANTHER" id="PTHR12482:SF62">
    <property type="entry name" value="LIPASE ROG1-RELATED"/>
    <property type="match status" value="1"/>
</dbReference>
<accession>D8Q5P2</accession>
<keyword evidence="6" id="KW-1185">Reference proteome</keyword>
<dbReference type="AlphaFoldDB" id="D8Q5P2"/>
<evidence type="ECO:0000259" key="4">
    <source>
        <dbReference type="Pfam" id="PF05057"/>
    </source>
</evidence>
<dbReference type="PANTHER" id="PTHR12482">
    <property type="entry name" value="LIPASE ROG1-RELATED-RELATED"/>
    <property type="match status" value="1"/>
</dbReference>
<feature type="region of interest" description="Disordered" evidence="2">
    <location>
        <begin position="347"/>
        <end position="432"/>
    </location>
</feature>
<proteinExistence type="inferred from homology"/>
<keyword evidence="3" id="KW-1133">Transmembrane helix</keyword>
<protein>
    <recommendedName>
        <fullName evidence="4">DUF676 domain-containing protein</fullName>
    </recommendedName>
</protein>
<keyword evidence="3" id="KW-0472">Membrane</keyword>
<dbReference type="Proteomes" id="UP000007431">
    <property type="component" value="Unassembled WGS sequence"/>
</dbReference>
<evidence type="ECO:0000256" key="1">
    <source>
        <dbReference type="ARBA" id="ARBA00007920"/>
    </source>
</evidence>
<dbReference type="VEuPathDB" id="FungiDB:SCHCODRAFT_02667628"/>
<evidence type="ECO:0000313" key="5">
    <source>
        <dbReference type="EMBL" id="EFI97443.1"/>
    </source>
</evidence>
<name>D8Q5P2_SCHCM</name>
<evidence type="ECO:0000256" key="3">
    <source>
        <dbReference type="SAM" id="Phobius"/>
    </source>
</evidence>
<keyword evidence="3" id="KW-0812">Transmembrane</keyword>
<feature type="transmembrane region" description="Helical" evidence="3">
    <location>
        <begin position="258"/>
        <end position="277"/>
    </location>
</feature>
<gene>
    <name evidence="5" type="ORF">SCHCODRAFT_257264</name>
</gene>
<evidence type="ECO:0000313" key="6">
    <source>
        <dbReference type="Proteomes" id="UP000007431"/>
    </source>
</evidence>
<dbReference type="Pfam" id="PF05057">
    <property type="entry name" value="DUF676"/>
    <property type="match status" value="1"/>
</dbReference>
<organism evidence="6">
    <name type="scientific">Schizophyllum commune (strain H4-8 / FGSC 9210)</name>
    <name type="common">Split gill fungus</name>
    <dbReference type="NCBI Taxonomy" id="578458"/>
    <lineage>
        <taxon>Eukaryota</taxon>
        <taxon>Fungi</taxon>
        <taxon>Dikarya</taxon>
        <taxon>Basidiomycota</taxon>
        <taxon>Agaricomycotina</taxon>
        <taxon>Agaricomycetes</taxon>
        <taxon>Agaricomycetidae</taxon>
        <taxon>Agaricales</taxon>
        <taxon>Schizophyllaceae</taxon>
        <taxon>Schizophyllum</taxon>
    </lineage>
</organism>
<dbReference type="SUPFAM" id="SSF53474">
    <property type="entry name" value="alpha/beta-Hydrolases"/>
    <property type="match status" value="1"/>
</dbReference>
<dbReference type="Gene3D" id="3.40.50.1820">
    <property type="entry name" value="alpha/beta hydrolase"/>
    <property type="match status" value="1"/>
</dbReference>
<dbReference type="HOGENOM" id="CLU_027968_0_0_1"/>
<comment type="similarity">
    <text evidence="1">Belongs to the putative lipase ROG1 family.</text>
</comment>
<feature type="domain" description="DUF676" evidence="4">
    <location>
        <begin position="3"/>
        <end position="202"/>
    </location>
</feature>
<feature type="compositionally biased region" description="Polar residues" evidence="2">
    <location>
        <begin position="360"/>
        <end position="379"/>
    </location>
</feature>